<dbReference type="InterPro" id="IPR043195">
    <property type="entry name" value="TTC12"/>
</dbReference>
<proteinExistence type="predicted"/>
<accession>A0A484BLS8</accession>
<dbReference type="GO" id="GO:0005813">
    <property type="term" value="C:centrosome"/>
    <property type="evidence" value="ECO:0007669"/>
    <property type="project" value="TreeGrafter"/>
</dbReference>
<reference evidence="1 2" key="1">
    <citation type="journal article" date="2019" name="J. Hered.">
        <title>An Improved Genome Assembly for Drosophila navojoa, the Basal Species in the mojavensis Cluster.</title>
        <authorList>
            <person name="Vanderlinde T."/>
            <person name="Dupim E.G."/>
            <person name="Nazario-Yepiz N.O."/>
            <person name="Carvalho A.B."/>
        </authorList>
    </citation>
    <scope>NUCLEOTIDE SEQUENCE [LARGE SCALE GENOMIC DNA]</scope>
    <source>
        <strain evidence="1">Navoj_Jal97</strain>
        <tissue evidence="1">Whole organism</tissue>
    </source>
</reference>
<dbReference type="Gene3D" id="1.25.40.10">
    <property type="entry name" value="Tetratricopeptide repeat domain"/>
    <property type="match status" value="1"/>
</dbReference>
<gene>
    <name evidence="1" type="ORF">AWZ03_004698</name>
</gene>
<sequence>MSTKRSKSKVKLPVNTNQFTFMRQIDNSQQERSATREERERVANNFRRLGNFAYRKGQFNNAIDLYNHGLEYITDTPVLYLNRACCYIRLRSFQRAIMDCDYILNKLNPKHVRAWLYRALAFKRLHEENKFNDCIRQLQSICSQQQEQEQEQEQQE</sequence>
<dbReference type="SUPFAM" id="SSF48452">
    <property type="entry name" value="TPR-like"/>
    <property type="match status" value="1"/>
</dbReference>
<evidence type="ECO:0000313" key="1">
    <source>
        <dbReference type="EMBL" id="TDG48795.1"/>
    </source>
</evidence>
<dbReference type="OMA" id="HEENKFN"/>
<dbReference type="EMBL" id="LSRL02000029">
    <property type="protein sequence ID" value="TDG48795.1"/>
    <property type="molecule type" value="Genomic_DNA"/>
</dbReference>
<dbReference type="InterPro" id="IPR011990">
    <property type="entry name" value="TPR-like_helical_dom_sf"/>
</dbReference>
<keyword evidence="2" id="KW-1185">Reference proteome</keyword>
<organism evidence="1 2">
    <name type="scientific">Drosophila navojoa</name>
    <name type="common">Fruit fly</name>
    <dbReference type="NCBI Taxonomy" id="7232"/>
    <lineage>
        <taxon>Eukaryota</taxon>
        <taxon>Metazoa</taxon>
        <taxon>Ecdysozoa</taxon>
        <taxon>Arthropoda</taxon>
        <taxon>Hexapoda</taxon>
        <taxon>Insecta</taxon>
        <taxon>Pterygota</taxon>
        <taxon>Neoptera</taxon>
        <taxon>Endopterygota</taxon>
        <taxon>Diptera</taxon>
        <taxon>Brachycera</taxon>
        <taxon>Muscomorpha</taxon>
        <taxon>Ephydroidea</taxon>
        <taxon>Drosophilidae</taxon>
        <taxon>Drosophila</taxon>
    </lineage>
</organism>
<dbReference type="AlphaFoldDB" id="A0A484BLS8"/>
<name>A0A484BLS8_DRONA</name>
<dbReference type="OrthoDB" id="2017782at2759"/>
<dbReference type="Proteomes" id="UP000295192">
    <property type="component" value="Unassembled WGS sequence"/>
</dbReference>
<dbReference type="PANTHER" id="PTHR46540:SF1">
    <property type="entry name" value="TETRATRICOPEPTIDE REPEAT PROTEIN 12"/>
    <property type="match status" value="1"/>
</dbReference>
<dbReference type="GO" id="GO:0007288">
    <property type="term" value="P:sperm axoneme assembly"/>
    <property type="evidence" value="ECO:0007669"/>
    <property type="project" value="TreeGrafter"/>
</dbReference>
<comment type="caution">
    <text evidence="1">The sequence shown here is derived from an EMBL/GenBank/DDBJ whole genome shotgun (WGS) entry which is preliminary data.</text>
</comment>
<dbReference type="GO" id="GO:0005737">
    <property type="term" value="C:cytoplasm"/>
    <property type="evidence" value="ECO:0007669"/>
    <property type="project" value="TreeGrafter"/>
</dbReference>
<dbReference type="STRING" id="7232.A0A484BLS8"/>
<dbReference type="PANTHER" id="PTHR46540">
    <property type="entry name" value="TETRATRICOPEPTIDE REPEAT PROTEIN 12"/>
    <property type="match status" value="1"/>
</dbReference>
<evidence type="ECO:0000313" key="2">
    <source>
        <dbReference type="Proteomes" id="UP000295192"/>
    </source>
</evidence>
<protein>
    <submittedName>
        <fullName evidence="1">Uncharacterized protein</fullName>
    </submittedName>
</protein>
<dbReference type="GO" id="GO:0070286">
    <property type="term" value="P:axonemal dynein complex assembly"/>
    <property type="evidence" value="ECO:0007669"/>
    <property type="project" value="TreeGrafter"/>
</dbReference>